<evidence type="ECO:0000313" key="5">
    <source>
        <dbReference type="EMBL" id="KAL0059997.1"/>
    </source>
</evidence>
<sequence length="561" mass="58710">MVALSLLSSLLLLSTAAAAPAPPTSQSFPTTLGLGGYDWGKIWCQVPVLKRISPCPRAPATGLQITTPIGTAKGIFASGANRFAVRYASANRWAPSAVATTWQFPNGANDPAALPLACPQPLISASSYSEDCLSMILYVPTYLQPNSGAPVMVWIHGGSFTTGSAADPSFDGSNLAMTTGSVVAVIQYRLGALGFLEPQGNTNLGAKDVVNALQFLKSNIAPFGGDGNKITLAGQSAGGNMIRALLAAPSAQPLFRSAIIQSDPMNYGFLSPSVRQDLVNSFLQDINCAASDTNCLNAASLSSIVDATWTIQNTGQQINAAAGLGEPIRVVQDGSFITSPLDSTGAFPSVNKPLLISTVKNEAATTVYGFFENALPNSAFFPACAGIIGSDRASTVTSSGVYPSPPLSNGSEDSRVALEKVGTDQMWKCSAWTFARNWVQHGGKAFVGVYTRGATFPGNEQFSVCTEPGMVCHQDDIRIVFGTVPNPSSEQAALILEVQARYKAFLQNGNPNAPGLPQWTQSSTTDTHPLNLGGVGTISTASCDPAFWGAAVPFDYQVYNL</sequence>
<dbReference type="PANTHER" id="PTHR45570">
    <property type="entry name" value="CARBOXYLIC ESTER HYDROLASE"/>
    <property type="match status" value="1"/>
</dbReference>
<feature type="signal peptide" evidence="3">
    <location>
        <begin position="1"/>
        <end position="18"/>
    </location>
</feature>
<evidence type="ECO:0000259" key="4">
    <source>
        <dbReference type="Pfam" id="PF00135"/>
    </source>
</evidence>
<feature type="domain" description="Carboxylesterase type B" evidence="4">
    <location>
        <begin position="84"/>
        <end position="531"/>
    </location>
</feature>
<keyword evidence="2 3" id="KW-0378">Hydrolase</keyword>
<gene>
    <name evidence="5" type="ORF">AAF712_013233</name>
</gene>
<evidence type="ECO:0000256" key="3">
    <source>
        <dbReference type="RuleBase" id="RU361235"/>
    </source>
</evidence>
<dbReference type="PROSITE" id="PS00122">
    <property type="entry name" value="CARBOXYLESTERASE_B_1"/>
    <property type="match status" value="1"/>
</dbReference>
<keyword evidence="3" id="KW-0732">Signal</keyword>
<protein>
    <recommendedName>
        <fullName evidence="3">Carboxylic ester hydrolase</fullName>
        <ecNumber evidence="3">3.1.1.-</ecNumber>
    </recommendedName>
</protein>
<accession>A0ABR2ZHQ9</accession>
<dbReference type="EMBL" id="JBBXMP010000197">
    <property type="protein sequence ID" value="KAL0059997.1"/>
    <property type="molecule type" value="Genomic_DNA"/>
</dbReference>
<dbReference type="Proteomes" id="UP001437256">
    <property type="component" value="Unassembled WGS sequence"/>
</dbReference>
<reference evidence="5 6" key="1">
    <citation type="submission" date="2024-05" db="EMBL/GenBank/DDBJ databases">
        <title>A draft genome resource for the thread blight pathogen Marasmius tenuissimus strain MS-2.</title>
        <authorList>
            <person name="Yulfo-Soto G.E."/>
            <person name="Baruah I.K."/>
            <person name="Amoako-Attah I."/>
            <person name="Bukari Y."/>
            <person name="Meinhardt L.W."/>
            <person name="Bailey B.A."/>
            <person name="Cohen S.P."/>
        </authorList>
    </citation>
    <scope>NUCLEOTIDE SEQUENCE [LARGE SCALE GENOMIC DNA]</scope>
    <source>
        <strain evidence="5 6">MS-2</strain>
    </source>
</reference>
<feature type="chain" id="PRO_5044972899" description="Carboxylic ester hydrolase" evidence="3">
    <location>
        <begin position="19"/>
        <end position="561"/>
    </location>
</feature>
<dbReference type="InterPro" id="IPR019826">
    <property type="entry name" value="Carboxylesterase_B_AS"/>
</dbReference>
<evidence type="ECO:0000256" key="2">
    <source>
        <dbReference type="ARBA" id="ARBA00022801"/>
    </source>
</evidence>
<proteinExistence type="inferred from homology"/>
<name>A0ABR2ZHQ9_9AGAR</name>
<dbReference type="InterPro" id="IPR002018">
    <property type="entry name" value="CarbesteraseB"/>
</dbReference>
<evidence type="ECO:0000256" key="1">
    <source>
        <dbReference type="ARBA" id="ARBA00005964"/>
    </source>
</evidence>
<evidence type="ECO:0000313" key="6">
    <source>
        <dbReference type="Proteomes" id="UP001437256"/>
    </source>
</evidence>
<dbReference type="EC" id="3.1.1.-" evidence="3"/>
<dbReference type="SUPFAM" id="SSF53474">
    <property type="entry name" value="alpha/beta-Hydrolases"/>
    <property type="match status" value="1"/>
</dbReference>
<organism evidence="5 6">
    <name type="scientific">Marasmius tenuissimus</name>
    <dbReference type="NCBI Taxonomy" id="585030"/>
    <lineage>
        <taxon>Eukaryota</taxon>
        <taxon>Fungi</taxon>
        <taxon>Dikarya</taxon>
        <taxon>Basidiomycota</taxon>
        <taxon>Agaricomycotina</taxon>
        <taxon>Agaricomycetes</taxon>
        <taxon>Agaricomycetidae</taxon>
        <taxon>Agaricales</taxon>
        <taxon>Marasmiineae</taxon>
        <taxon>Marasmiaceae</taxon>
        <taxon>Marasmius</taxon>
    </lineage>
</organism>
<dbReference type="Gene3D" id="3.40.50.1820">
    <property type="entry name" value="alpha/beta hydrolase"/>
    <property type="match status" value="1"/>
</dbReference>
<dbReference type="InterPro" id="IPR029058">
    <property type="entry name" value="AB_hydrolase_fold"/>
</dbReference>
<comment type="caution">
    <text evidence="5">The sequence shown here is derived from an EMBL/GenBank/DDBJ whole genome shotgun (WGS) entry which is preliminary data.</text>
</comment>
<dbReference type="Pfam" id="PF00135">
    <property type="entry name" value="COesterase"/>
    <property type="match status" value="1"/>
</dbReference>
<keyword evidence="6" id="KW-1185">Reference proteome</keyword>
<dbReference type="PANTHER" id="PTHR45570:SF1">
    <property type="entry name" value="CARBOXYLIC ESTER HYDROLASE"/>
    <property type="match status" value="1"/>
</dbReference>
<comment type="similarity">
    <text evidence="1 3">Belongs to the type-B carboxylesterase/lipase family.</text>
</comment>